<sequence>MPLRRPPAPPVSRAALGALVLAGLLAGCAGMAPPHQPPAQPLPAGWKGAAPAGWVDTAHYQRWQEGRWWDWFEDAELARLMERVDIGNQNLARALANVAQAEALLRQAEAQRLPGLDLQLGAQRSGDPARGSATLGLSASWAPDLWGRLADSVRAQGANVQASRANLAGARLAAQASLAQAYFALREADAEAALLAEIIAGYERAASITGNRYRAGIAAHTDLLQAESTLESARASRVALQANRDRYEHAIALLVGAAPAEFALAPAPWNARVPELPPLLPSELLLRRPDVAAAERAVAAANAQIGVARAAWFPSLNLSAGLGGAAGSLASLVSAPALTWSLGAALAQTLLDGGARSAALDQALANHQAASASYRQAVLAAMGEVEDQLTSLQALAQQLAHTRAAAEAAAGAEQRTMNSYQAGVSAYSAVIAAQTTALNARRSVLQLQLQRQQALVALVQALGGGWVAPWVHAGD</sequence>
<feature type="chain" id="PRO_5016193776" evidence="2">
    <location>
        <begin position="32"/>
        <end position="475"/>
    </location>
</feature>
<proteinExistence type="inferred from homology"/>
<feature type="coiled-coil region" evidence="3">
    <location>
        <begin position="223"/>
        <end position="250"/>
    </location>
</feature>
<keyword evidence="2" id="KW-0732">Signal</keyword>
<dbReference type="OrthoDB" id="9770517at2"/>
<accession>A0A317R8W3</accession>
<evidence type="ECO:0000256" key="1">
    <source>
        <dbReference type="ARBA" id="ARBA00007613"/>
    </source>
</evidence>
<organism evidence="4 5">
    <name type="scientific">Melaminivora alkalimesophila</name>
    <dbReference type="NCBI Taxonomy" id="1165852"/>
    <lineage>
        <taxon>Bacteria</taxon>
        <taxon>Pseudomonadati</taxon>
        <taxon>Pseudomonadota</taxon>
        <taxon>Betaproteobacteria</taxon>
        <taxon>Burkholderiales</taxon>
        <taxon>Comamonadaceae</taxon>
        <taxon>Melaminivora</taxon>
    </lineage>
</organism>
<evidence type="ECO:0000256" key="2">
    <source>
        <dbReference type="RuleBase" id="RU362097"/>
    </source>
</evidence>
<keyword evidence="2 4" id="KW-0449">Lipoprotein</keyword>
<dbReference type="InterPro" id="IPR010131">
    <property type="entry name" value="MdtP/NodT-like"/>
</dbReference>
<dbReference type="EMBL" id="QGUB01000009">
    <property type="protein sequence ID" value="PWW43693.1"/>
    <property type="molecule type" value="Genomic_DNA"/>
</dbReference>
<evidence type="ECO:0000313" key="5">
    <source>
        <dbReference type="Proteomes" id="UP000246483"/>
    </source>
</evidence>
<gene>
    <name evidence="4" type="ORF">DFR36_10944</name>
</gene>
<keyword evidence="2" id="KW-0472">Membrane</keyword>
<dbReference type="Gene3D" id="2.20.200.10">
    <property type="entry name" value="Outer membrane efflux proteins (OEP)"/>
    <property type="match status" value="1"/>
</dbReference>
<dbReference type="RefSeq" id="WP_110012456.1">
    <property type="nucleotide sequence ID" value="NZ_QGUB01000009.1"/>
</dbReference>
<keyword evidence="3" id="KW-0175">Coiled coil</keyword>
<keyword evidence="2" id="KW-1134">Transmembrane beta strand</keyword>
<keyword evidence="2" id="KW-0564">Palmitate</keyword>
<dbReference type="PANTHER" id="PTHR30203">
    <property type="entry name" value="OUTER MEMBRANE CATION EFFLUX PROTEIN"/>
    <property type="match status" value="1"/>
</dbReference>
<dbReference type="PROSITE" id="PS51257">
    <property type="entry name" value="PROKAR_LIPOPROTEIN"/>
    <property type="match status" value="1"/>
</dbReference>
<comment type="caution">
    <text evidence="4">The sequence shown here is derived from an EMBL/GenBank/DDBJ whole genome shotgun (WGS) entry which is preliminary data.</text>
</comment>
<comment type="subcellular location">
    <subcellularLocation>
        <location evidence="2">Cell membrane</location>
        <topology evidence="2">Lipid-anchor</topology>
    </subcellularLocation>
</comment>
<evidence type="ECO:0000256" key="3">
    <source>
        <dbReference type="SAM" id="Coils"/>
    </source>
</evidence>
<dbReference type="InterPro" id="IPR003423">
    <property type="entry name" value="OMP_efflux"/>
</dbReference>
<dbReference type="PANTHER" id="PTHR30203:SF33">
    <property type="entry name" value="BLR4455 PROTEIN"/>
    <property type="match status" value="1"/>
</dbReference>
<dbReference type="NCBIfam" id="TIGR01845">
    <property type="entry name" value="outer_NodT"/>
    <property type="match status" value="1"/>
</dbReference>
<comment type="similarity">
    <text evidence="1 2">Belongs to the outer membrane factor (OMF) (TC 1.B.17) family.</text>
</comment>
<evidence type="ECO:0000313" key="4">
    <source>
        <dbReference type="EMBL" id="PWW43693.1"/>
    </source>
</evidence>
<keyword evidence="2" id="KW-0812">Transmembrane</keyword>
<dbReference type="Proteomes" id="UP000246483">
    <property type="component" value="Unassembled WGS sequence"/>
</dbReference>
<dbReference type="GO" id="GO:0005886">
    <property type="term" value="C:plasma membrane"/>
    <property type="evidence" value="ECO:0007669"/>
    <property type="project" value="UniProtKB-SubCell"/>
</dbReference>
<reference evidence="4 5" key="1">
    <citation type="submission" date="2018-05" db="EMBL/GenBank/DDBJ databases">
        <title>Genomic Encyclopedia of Type Strains, Phase IV (KMG-IV): sequencing the most valuable type-strain genomes for metagenomic binning, comparative biology and taxonomic classification.</title>
        <authorList>
            <person name="Goeker M."/>
        </authorList>
    </citation>
    <scope>NUCLEOTIDE SEQUENCE [LARGE SCALE GENOMIC DNA]</scope>
    <source>
        <strain evidence="4 5">DSM 26006</strain>
    </source>
</reference>
<keyword evidence="5" id="KW-1185">Reference proteome</keyword>
<dbReference type="SUPFAM" id="SSF56954">
    <property type="entry name" value="Outer membrane efflux proteins (OEP)"/>
    <property type="match status" value="1"/>
</dbReference>
<dbReference type="AlphaFoldDB" id="A0A317R8W3"/>
<name>A0A317R8W3_9BURK</name>
<protein>
    <submittedName>
        <fullName evidence="4">NodT family efflux transporter outer membrane factor (OMF) lipoprotein</fullName>
    </submittedName>
</protein>
<dbReference type="Pfam" id="PF02321">
    <property type="entry name" value="OEP"/>
    <property type="match status" value="2"/>
</dbReference>
<feature type="signal peptide" evidence="2">
    <location>
        <begin position="1"/>
        <end position="31"/>
    </location>
</feature>
<dbReference type="Gene3D" id="1.20.1600.10">
    <property type="entry name" value="Outer membrane efflux proteins (OEP)"/>
    <property type="match status" value="1"/>
</dbReference>
<dbReference type="GO" id="GO:0015562">
    <property type="term" value="F:efflux transmembrane transporter activity"/>
    <property type="evidence" value="ECO:0007669"/>
    <property type="project" value="InterPro"/>
</dbReference>